<dbReference type="PROSITE" id="PS51118">
    <property type="entry name" value="HTH_HXLR"/>
    <property type="match status" value="1"/>
</dbReference>
<dbReference type="RefSeq" id="WP_397725525.1">
    <property type="nucleotide sequence ID" value="NZ_AP035884.1"/>
</dbReference>
<dbReference type="GO" id="GO:0003677">
    <property type="term" value="F:DNA binding"/>
    <property type="evidence" value="ECO:0007669"/>
    <property type="project" value="UniProtKB-KW"/>
</dbReference>
<dbReference type="PANTHER" id="PTHR33204">
    <property type="entry name" value="TRANSCRIPTIONAL REGULATOR, MARR FAMILY"/>
    <property type="match status" value="1"/>
</dbReference>
<evidence type="ECO:0000259" key="4">
    <source>
        <dbReference type="PROSITE" id="PS51118"/>
    </source>
</evidence>
<organism evidence="5">
    <name type="scientific">Streptomyces sp. CMC78</name>
    <dbReference type="NCBI Taxonomy" id="3231512"/>
    <lineage>
        <taxon>Bacteria</taxon>
        <taxon>Bacillati</taxon>
        <taxon>Actinomycetota</taxon>
        <taxon>Actinomycetes</taxon>
        <taxon>Kitasatosporales</taxon>
        <taxon>Streptomycetaceae</taxon>
        <taxon>Streptomyces</taxon>
    </lineage>
</organism>
<dbReference type="InterPro" id="IPR036390">
    <property type="entry name" value="WH_DNA-bd_sf"/>
</dbReference>
<reference evidence="5" key="1">
    <citation type="submission" date="2024-07" db="EMBL/GenBank/DDBJ databases">
        <title>Complete genome sequences of cellulolytic bacteria, Kitasatospora sp. CMC57 and Streptomyces sp. CMC78, isolated from Japanese agricultural soil.</title>
        <authorList>
            <person name="Hashimoto T."/>
            <person name="Ito M."/>
            <person name="Iwamoto M."/>
            <person name="Fukahori D."/>
            <person name="Shoda T."/>
            <person name="Sakoda M."/>
            <person name="Morohoshi T."/>
            <person name="Mitsuboshi M."/>
            <person name="Nishizawa T."/>
        </authorList>
    </citation>
    <scope>NUCLEOTIDE SEQUENCE</scope>
    <source>
        <strain evidence="5">CMC78</strain>
    </source>
</reference>
<dbReference type="AlphaFoldDB" id="A0AB33KKA0"/>
<sequence length="135" mass="14723">MKGNVESEADVEGDVAVALSDAFTADCPARTVLNHVSSRWGVLILAALQEGPMRFYVLRNRIGGISEKMLSQNLRVFVRDGLIAREVEATVPPQVTYSLTPVGRELAATLGGLVEWITYRIGDIVAARERHDEAS</sequence>
<dbReference type="PANTHER" id="PTHR33204:SF37">
    <property type="entry name" value="HTH-TYPE TRANSCRIPTIONAL REGULATOR YODB"/>
    <property type="match status" value="1"/>
</dbReference>
<dbReference type="Pfam" id="PF01638">
    <property type="entry name" value="HxlR"/>
    <property type="match status" value="1"/>
</dbReference>
<keyword evidence="3" id="KW-0804">Transcription</keyword>
<name>A0AB33KKA0_9ACTN</name>
<dbReference type="InterPro" id="IPR036388">
    <property type="entry name" value="WH-like_DNA-bd_sf"/>
</dbReference>
<feature type="domain" description="HTH hxlR-type" evidence="4">
    <location>
        <begin position="27"/>
        <end position="125"/>
    </location>
</feature>
<evidence type="ECO:0000256" key="3">
    <source>
        <dbReference type="ARBA" id="ARBA00023163"/>
    </source>
</evidence>
<dbReference type="KEGG" id="stcm:SCMC78_60540"/>
<keyword evidence="2" id="KW-0238">DNA-binding</keyword>
<dbReference type="SUPFAM" id="SSF46785">
    <property type="entry name" value="Winged helix' DNA-binding domain"/>
    <property type="match status" value="1"/>
</dbReference>
<proteinExistence type="predicted"/>
<gene>
    <name evidence="5" type="ORF">SCMC78_60540</name>
</gene>
<protein>
    <submittedName>
        <fullName evidence="5">Helix-turn-helix domain-containing protein</fullName>
    </submittedName>
</protein>
<dbReference type="Gene3D" id="1.10.10.10">
    <property type="entry name" value="Winged helix-like DNA-binding domain superfamily/Winged helix DNA-binding domain"/>
    <property type="match status" value="1"/>
</dbReference>
<dbReference type="InterPro" id="IPR002577">
    <property type="entry name" value="HTH_HxlR"/>
</dbReference>
<evidence type="ECO:0000313" key="5">
    <source>
        <dbReference type="EMBL" id="BFP56247.1"/>
    </source>
</evidence>
<evidence type="ECO:0000256" key="2">
    <source>
        <dbReference type="ARBA" id="ARBA00023125"/>
    </source>
</evidence>
<keyword evidence="1" id="KW-0805">Transcription regulation</keyword>
<dbReference type="EMBL" id="AP035884">
    <property type="protein sequence ID" value="BFP56247.1"/>
    <property type="molecule type" value="Genomic_DNA"/>
</dbReference>
<accession>A0AB33KKA0</accession>
<evidence type="ECO:0000256" key="1">
    <source>
        <dbReference type="ARBA" id="ARBA00023015"/>
    </source>
</evidence>